<dbReference type="EMBL" id="CP075585">
    <property type="protein sequence ID" value="QZA58955.1"/>
    <property type="molecule type" value="Genomic_DNA"/>
</dbReference>
<evidence type="ECO:0000313" key="1">
    <source>
        <dbReference type="EMBL" id="QZA58955.1"/>
    </source>
</evidence>
<name>A0ABX8Z0T8_9BACT</name>
<protein>
    <submittedName>
        <fullName evidence="1">Uncharacterized protein</fullName>
    </submittedName>
</protein>
<accession>A0ABX8Z0T8</accession>
<dbReference type="Proteomes" id="UP000822862">
    <property type="component" value="Chromosome"/>
</dbReference>
<keyword evidence="2" id="KW-1185">Reference proteome</keyword>
<dbReference type="RefSeq" id="WP_194845352.1">
    <property type="nucleotide sequence ID" value="NZ_CP075585.1"/>
</dbReference>
<reference evidence="1 2" key="1">
    <citation type="submission" date="2021-05" db="EMBL/GenBank/DDBJ databases">
        <title>Ecology and evolution of chlamydial symbionts of arthropods.</title>
        <authorList>
            <person name="Halter T."/>
            <person name="Sixt B.S."/>
            <person name="Toenshoff E.R."/>
            <person name="Koestlbacher S."/>
            <person name="Schulz F."/>
            <person name="Kostanjsek R."/>
            <person name="Collingro A."/>
            <person name="Hendrickx F."/>
            <person name="Horn M."/>
        </authorList>
    </citation>
    <scope>NUCLEOTIDE SEQUENCE [LARGE SCALE GENOMIC DNA]</scope>
    <source>
        <strain evidence="1 2">15C</strain>
    </source>
</reference>
<gene>
    <name evidence="1" type="ORF">RHAB15C_0000838</name>
</gene>
<proteinExistence type="predicted"/>
<organism evidence="1 2">
    <name type="scientific">Candidatus Rhabdochlamydia porcellionis</name>
    <dbReference type="NCBI Taxonomy" id="225148"/>
    <lineage>
        <taxon>Bacteria</taxon>
        <taxon>Pseudomonadati</taxon>
        <taxon>Chlamydiota</taxon>
        <taxon>Chlamydiia</taxon>
        <taxon>Parachlamydiales</taxon>
        <taxon>Candidatus Rhabdochlamydiaceae</taxon>
        <taxon>Candidatus Rhabdochlamydia</taxon>
    </lineage>
</organism>
<sequence>MLWKFALSSIAFLMMPVWVMASLMIGVSKAEITPPINSPSAGYARNTNMIGVYDPLWAMALFIDNPPRISKEEQCSVISKTLSQTVQNIFTSVREIETTVDKKQEYIH</sequence>
<evidence type="ECO:0000313" key="2">
    <source>
        <dbReference type="Proteomes" id="UP000822862"/>
    </source>
</evidence>